<dbReference type="Proteomes" id="UP001234178">
    <property type="component" value="Unassembled WGS sequence"/>
</dbReference>
<proteinExistence type="predicted"/>
<organism evidence="1 2">
    <name type="scientific">Daphnia magna</name>
    <dbReference type="NCBI Taxonomy" id="35525"/>
    <lineage>
        <taxon>Eukaryota</taxon>
        <taxon>Metazoa</taxon>
        <taxon>Ecdysozoa</taxon>
        <taxon>Arthropoda</taxon>
        <taxon>Crustacea</taxon>
        <taxon>Branchiopoda</taxon>
        <taxon>Diplostraca</taxon>
        <taxon>Cladocera</taxon>
        <taxon>Anomopoda</taxon>
        <taxon>Daphniidae</taxon>
        <taxon>Daphnia</taxon>
    </lineage>
</organism>
<evidence type="ECO:0000313" key="1">
    <source>
        <dbReference type="EMBL" id="KAK4014873.1"/>
    </source>
</evidence>
<gene>
    <name evidence="1" type="ORF">OUZ56_027383</name>
</gene>
<comment type="caution">
    <text evidence="1">The sequence shown here is derived from an EMBL/GenBank/DDBJ whole genome shotgun (WGS) entry which is preliminary data.</text>
</comment>
<sequence length="61" mass="6883">MMAWRDVIMNMRAQSLVQSSRTLRVGGASVAYGTVKAKDFFFQFRLFFSVPETTSKGTVTQ</sequence>
<keyword evidence="2" id="KW-1185">Reference proteome</keyword>
<name>A0ABQ9ZQ01_9CRUS</name>
<dbReference type="EMBL" id="JAOYFB010000004">
    <property type="protein sequence ID" value="KAK4014873.1"/>
    <property type="molecule type" value="Genomic_DNA"/>
</dbReference>
<evidence type="ECO:0000313" key="2">
    <source>
        <dbReference type="Proteomes" id="UP001234178"/>
    </source>
</evidence>
<protein>
    <submittedName>
        <fullName evidence="1">Uncharacterized protein</fullName>
    </submittedName>
</protein>
<accession>A0ABQ9ZQ01</accession>
<reference evidence="1 2" key="1">
    <citation type="journal article" date="2023" name="Nucleic Acids Res.">
        <title>The hologenome of Daphnia magna reveals possible DNA methylation and microbiome-mediated evolution of the host genome.</title>
        <authorList>
            <person name="Chaturvedi A."/>
            <person name="Li X."/>
            <person name="Dhandapani V."/>
            <person name="Marshall H."/>
            <person name="Kissane S."/>
            <person name="Cuenca-Cambronero M."/>
            <person name="Asole G."/>
            <person name="Calvet F."/>
            <person name="Ruiz-Romero M."/>
            <person name="Marangio P."/>
            <person name="Guigo R."/>
            <person name="Rago D."/>
            <person name="Mirbahai L."/>
            <person name="Eastwood N."/>
            <person name="Colbourne J.K."/>
            <person name="Zhou J."/>
            <person name="Mallon E."/>
            <person name="Orsini L."/>
        </authorList>
    </citation>
    <scope>NUCLEOTIDE SEQUENCE [LARGE SCALE GENOMIC DNA]</scope>
    <source>
        <strain evidence="1">LRV0_1</strain>
    </source>
</reference>